<dbReference type="InterPro" id="IPR003439">
    <property type="entry name" value="ABC_transporter-like_ATP-bd"/>
</dbReference>
<name>A0AA37S8W1_9GAMM</name>
<comment type="similarity">
    <text evidence="1">Belongs to the ABC transporter superfamily.</text>
</comment>
<evidence type="ECO:0000256" key="4">
    <source>
        <dbReference type="ARBA" id="ARBA00022840"/>
    </source>
</evidence>
<keyword evidence="3" id="KW-0547">Nucleotide-binding</keyword>
<dbReference type="PANTHER" id="PTHR43335:SF4">
    <property type="entry name" value="ABC TRANSPORTER, ATP-BINDING PROTEIN"/>
    <property type="match status" value="1"/>
</dbReference>
<dbReference type="Gene3D" id="3.40.50.300">
    <property type="entry name" value="P-loop containing nucleotide triphosphate hydrolases"/>
    <property type="match status" value="1"/>
</dbReference>
<evidence type="ECO:0000259" key="5">
    <source>
        <dbReference type="PROSITE" id="PS50893"/>
    </source>
</evidence>
<gene>
    <name evidence="6" type="ORF">GCM10007876_16940</name>
</gene>
<dbReference type="PANTHER" id="PTHR43335">
    <property type="entry name" value="ABC TRANSPORTER, ATP-BINDING PROTEIN"/>
    <property type="match status" value="1"/>
</dbReference>
<dbReference type="GO" id="GO:0005524">
    <property type="term" value="F:ATP binding"/>
    <property type="evidence" value="ECO:0007669"/>
    <property type="project" value="UniProtKB-KW"/>
</dbReference>
<reference evidence="6" key="2">
    <citation type="submission" date="2023-01" db="EMBL/GenBank/DDBJ databases">
        <title>Draft genome sequence of Litoribrevibacter albus strain NBRC 110071.</title>
        <authorList>
            <person name="Sun Q."/>
            <person name="Mori K."/>
        </authorList>
    </citation>
    <scope>NUCLEOTIDE SEQUENCE</scope>
    <source>
        <strain evidence="6">NBRC 110071</strain>
    </source>
</reference>
<dbReference type="InterPro" id="IPR003593">
    <property type="entry name" value="AAA+_ATPase"/>
</dbReference>
<dbReference type="RefSeq" id="WP_284380729.1">
    <property type="nucleotide sequence ID" value="NZ_BSNM01000011.1"/>
</dbReference>
<accession>A0AA37S8W1</accession>
<evidence type="ECO:0000256" key="2">
    <source>
        <dbReference type="ARBA" id="ARBA00022448"/>
    </source>
</evidence>
<dbReference type="PROSITE" id="PS50893">
    <property type="entry name" value="ABC_TRANSPORTER_2"/>
    <property type="match status" value="1"/>
</dbReference>
<comment type="caution">
    <text evidence="6">The sequence shown here is derived from an EMBL/GenBank/DDBJ whole genome shotgun (WGS) entry which is preliminary data.</text>
</comment>
<dbReference type="Pfam" id="PF00005">
    <property type="entry name" value="ABC_tran"/>
    <property type="match status" value="1"/>
</dbReference>
<dbReference type="GO" id="GO:0016887">
    <property type="term" value="F:ATP hydrolysis activity"/>
    <property type="evidence" value="ECO:0007669"/>
    <property type="project" value="InterPro"/>
</dbReference>
<reference evidence="6" key="1">
    <citation type="journal article" date="2014" name="Int. J. Syst. Evol. Microbiol.">
        <title>Complete genome sequence of Corynebacterium casei LMG S-19264T (=DSM 44701T), isolated from a smear-ripened cheese.</title>
        <authorList>
            <consortium name="US DOE Joint Genome Institute (JGI-PGF)"/>
            <person name="Walter F."/>
            <person name="Albersmeier A."/>
            <person name="Kalinowski J."/>
            <person name="Ruckert C."/>
        </authorList>
    </citation>
    <scope>NUCLEOTIDE SEQUENCE</scope>
    <source>
        <strain evidence="6">NBRC 110071</strain>
    </source>
</reference>
<evidence type="ECO:0000313" key="6">
    <source>
        <dbReference type="EMBL" id="GLQ31215.1"/>
    </source>
</evidence>
<evidence type="ECO:0000256" key="3">
    <source>
        <dbReference type="ARBA" id="ARBA00022741"/>
    </source>
</evidence>
<sequence>MITVKQLTKTFGSFTAVNNLSFDVKPGEVLGFLGPNGAGKSTTMKMITGFLAPTAGTVEVDGHDISKDTLAAQKLIGYLPEGAPSYGEMTVEAFLKFIAEVRGFTGSEAQTRIEKVINEVELGSVRNQPIENLSKGFKRRVGLAQAILHDPKILILDEPTDGLDPNQKQHVRELIENLSKDKIVIVSTHILEEVTAVCSRAMIIANGAKVADGTPAELQAMSKYHNAISLRFAEEVNSDVLASINGVKEVLREGDWITLIPEQTSGLLDAVNAALDEKGLHAEEIFVERGRLDDVFRSVTREGAK</sequence>
<dbReference type="EMBL" id="BSNM01000011">
    <property type="protein sequence ID" value="GLQ31215.1"/>
    <property type="molecule type" value="Genomic_DNA"/>
</dbReference>
<dbReference type="SMART" id="SM00382">
    <property type="entry name" value="AAA"/>
    <property type="match status" value="1"/>
</dbReference>
<evidence type="ECO:0000313" key="7">
    <source>
        <dbReference type="Proteomes" id="UP001161389"/>
    </source>
</evidence>
<protein>
    <submittedName>
        <fullName evidence="6">ABC transporter ATP-binding protein</fullName>
    </submittedName>
</protein>
<keyword evidence="4 6" id="KW-0067">ATP-binding</keyword>
<evidence type="ECO:0000256" key="1">
    <source>
        <dbReference type="ARBA" id="ARBA00005417"/>
    </source>
</evidence>
<dbReference type="InterPro" id="IPR027417">
    <property type="entry name" value="P-loop_NTPase"/>
</dbReference>
<keyword evidence="2" id="KW-0813">Transport</keyword>
<keyword evidence="7" id="KW-1185">Reference proteome</keyword>
<feature type="domain" description="ABC transporter" evidence="5">
    <location>
        <begin position="2"/>
        <end position="231"/>
    </location>
</feature>
<dbReference type="SUPFAM" id="SSF52540">
    <property type="entry name" value="P-loop containing nucleoside triphosphate hydrolases"/>
    <property type="match status" value="1"/>
</dbReference>
<dbReference type="CDD" id="cd03230">
    <property type="entry name" value="ABC_DR_subfamily_A"/>
    <property type="match status" value="1"/>
</dbReference>
<dbReference type="Proteomes" id="UP001161389">
    <property type="component" value="Unassembled WGS sequence"/>
</dbReference>
<organism evidence="6 7">
    <name type="scientific">Litoribrevibacter albus</name>
    <dbReference type="NCBI Taxonomy" id="1473156"/>
    <lineage>
        <taxon>Bacteria</taxon>
        <taxon>Pseudomonadati</taxon>
        <taxon>Pseudomonadota</taxon>
        <taxon>Gammaproteobacteria</taxon>
        <taxon>Oceanospirillales</taxon>
        <taxon>Oceanospirillaceae</taxon>
        <taxon>Litoribrevibacter</taxon>
    </lineage>
</organism>
<proteinExistence type="inferred from homology"/>
<dbReference type="AlphaFoldDB" id="A0AA37S8W1"/>